<evidence type="ECO:0000313" key="3">
    <source>
        <dbReference type="Proteomes" id="UP001597532"/>
    </source>
</evidence>
<sequence length="88" mass="10091">MSQKKNNNQAQKPMQEFIFQKKNYLFMFIGLAFIALGFILMSGGGMDDPNVFNPQVYNFRRIRLAPTLVLIGLGIEVYAILLNPHKKK</sequence>
<keyword evidence="3" id="KW-1185">Reference proteome</keyword>
<evidence type="ECO:0000256" key="1">
    <source>
        <dbReference type="SAM" id="Phobius"/>
    </source>
</evidence>
<keyword evidence="1" id="KW-0812">Transmembrane</keyword>
<dbReference type="Proteomes" id="UP001597532">
    <property type="component" value="Unassembled WGS sequence"/>
</dbReference>
<name>A0ABW5VH62_9FLAO</name>
<feature type="transmembrane region" description="Helical" evidence="1">
    <location>
        <begin position="24"/>
        <end position="44"/>
    </location>
</feature>
<dbReference type="EMBL" id="JBHUOK010000032">
    <property type="protein sequence ID" value="MFD2791019.1"/>
    <property type="molecule type" value="Genomic_DNA"/>
</dbReference>
<dbReference type="Pfam" id="PF11297">
    <property type="entry name" value="DUF3098"/>
    <property type="match status" value="1"/>
</dbReference>
<keyword evidence="1" id="KW-1133">Transmembrane helix</keyword>
<gene>
    <name evidence="2" type="ORF">ACFS1K_14685</name>
</gene>
<dbReference type="RefSeq" id="WP_251806226.1">
    <property type="nucleotide sequence ID" value="NZ_CP166679.1"/>
</dbReference>
<feature type="transmembrane region" description="Helical" evidence="1">
    <location>
        <begin position="64"/>
        <end position="82"/>
    </location>
</feature>
<evidence type="ECO:0000313" key="2">
    <source>
        <dbReference type="EMBL" id="MFD2791019.1"/>
    </source>
</evidence>
<accession>A0ABW5VH62</accession>
<dbReference type="InterPro" id="IPR021448">
    <property type="entry name" value="DUF3098"/>
</dbReference>
<proteinExistence type="predicted"/>
<comment type="caution">
    <text evidence="2">The sequence shown here is derived from an EMBL/GenBank/DDBJ whole genome shotgun (WGS) entry which is preliminary data.</text>
</comment>
<protein>
    <submittedName>
        <fullName evidence="2">DUF3098 domain-containing protein</fullName>
    </submittedName>
</protein>
<organism evidence="2 3">
    <name type="scientific">Arenibacter antarcticus</name>
    <dbReference type="NCBI Taxonomy" id="2040469"/>
    <lineage>
        <taxon>Bacteria</taxon>
        <taxon>Pseudomonadati</taxon>
        <taxon>Bacteroidota</taxon>
        <taxon>Flavobacteriia</taxon>
        <taxon>Flavobacteriales</taxon>
        <taxon>Flavobacteriaceae</taxon>
        <taxon>Arenibacter</taxon>
    </lineage>
</organism>
<keyword evidence="1" id="KW-0472">Membrane</keyword>
<reference evidence="3" key="1">
    <citation type="journal article" date="2019" name="Int. J. Syst. Evol. Microbiol.">
        <title>The Global Catalogue of Microorganisms (GCM) 10K type strain sequencing project: providing services to taxonomists for standard genome sequencing and annotation.</title>
        <authorList>
            <consortium name="The Broad Institute Genomics Platform"/>
            <consortium name="The Broad Institute Genome Sequencing Center for Infectious Disease"/>
            <person name="Wu L."/>
            <person name="Ma J."/>
        </authorList>
    </citation>
    <scope>NUCLEOTIDE SEQUENCE [LARGE SCALE GENOMIC DNA]</scope>
    <source>
        <strain evidence="3">KCTC 52924</strain>
    </source>
</reference>